<dbReference type="CDD" id="cd06260">
    <property type="entry name" value="DUF820-like"/>
    <property type="match status" value="1"/>
</dbReference>
<dbReference type="InterPro" id="IPR008538">
    <property type="entry name" value="Uma2"/>
</dbReference>
<evidence type="ECO:0000313" key="2">
    <source>
        <dbReference type="EMBL" id="ACV36275.1"/>
    </source>
</evidence>
<organism evidence="2">
    <name type="scientific">Accumulibacter regalis</name>
    <dbReference type="NCBI Taxonomy" id="522306"/>
    <lineage>
        <taxon>Bacteria</taxon>
        <taxon>Pseudomonadati</taxon>
        <taxon>Pseudomonadota</taxon>
        <taxon>Betaproteobacteria</taxon>
        <taxon>Candidatus Accumulibacter</taxon>
    </lineage>
</organism>
<dbReference type="eggNOG" id="COG4636">
    <property type="taxonomic scope" value="Bacteria"/>
</dbReference>
<dbReference type="InterPro" id="IPR011335">
    <property type="entry name" value="Restrct_endonuc-II-like"/>
</dbReference>
<dbReference type="AlphaFoldDB" id="C7RUN0"/>
<name>C7RUN0_ACCRE</name>
<protein>
    <recommendedName>
        <fullName evidence="1">Putative restriction endonuclease domain-containing protein</fullName>
    </recommendedName>
</protein>
<accession>C7RUN0</accession>
<dbReference type="Pfam" id="PF05685">
    <property type="entry name" value="Uma2"/>
    <property type="match status" value="1"/>
</dbReference>
<sequence length="181" mass="20962">MSKEPAAEAYKVQDYLQWEGDWELIHGQPVPRVPSPSFDHQQVSAAVFRQIDELLDECPRCQAVFEIDVEFAQDTVVRPDVLVICYQPESERLTRAPDLIFEVLSPKTTRRDEVVKFDLYRTEGVSHYVLVYPEAKKAKVWRLVEGEFGKVGDFHDETHSLELSKYAFDFGRLWKRKGGQA</sequence>
<gene>
    <name evidence="2" type="ordered locus">CAP2UW1_2998</name>
</gene>
<evidence type="ECO:0000259" key="1">
    <source>
        <dbReference type="Pfam" id="PF05685"/>
    </source>
</evidence>
<proteinExistence type="predicted"/>
<dbReference type="InterPro" id="IPR012296">
    <property type="entry name" value="Nuclease_put_TT1808"/>
</dbReference>
<dbReference type="Gene3D" id="3.90.1570.10">
    <property type="entry name" value="tt1808, chain A"/>
    <property type="match status" value="1"/>
</dbReference>
<dbReference type="STRING" id="522306.CAP2UW1_2998"/>
<dbReference type="PANTHER" id="PTHR36558">
    <property type="entry name" value="GLR1098 PROTEIN"/>
    <property type="match status" value="1"/>
</dbReference>
<feature type="domain" description="Putative restriction endonuclease" evidence="1">
    <location>
        <begin position="12"/>
        <end position="153"/>
    </location>
</feature>
<reference evidence="2" key="2">
    <citation type="submission" date="2009-09" db="EMBL/GenBank/DDBJ databases">
        <title>Complete sequence of chromosome of Candidatus Accumulibacter phosphatis clade IIA str. UW-1.</title>
        <authorList>
            <consortium name="US DOE Joint Genome Institute"/>
            <person name="Martin H.G."/>
            <person name="Ivanova N."/>
            <person name="Kunin V."/>
            <person name="Warnecke F."/>
            <person name="Barry K."/>
            <person name="He S."/>
            <person name="Salamov A."/>
            <person name="Szeto E."/>
            <person name="Dalin E."/>
            <person name="Pangilinan J.L."/>
            <person name="Lapidus A."/>
            <person name="Lowry S."/>
            <person name="Kyrpides N.C."/>
            <person name="McMahon K.D."/>
            <person name="Hugenholtz P."/>
        </authorList>
    </citation>
    <scope>NUCLEOTIDE SEQUENCE [LARGE SCALE GENOMIC DNA]</scope>
    <source>
        <strain evidence="2">UW-1</strain>
    </source>
</reference>
<reference evidence="2" key="1">
    <citation type="submission" date="2009-08" db="EMBL/GenBank/DDBJ databases">
        <authorList>
            <consortium name="US DOE Joint Genome Institute"/>
            <person name="Lucas S."/>
            <person name="Copeland A."/>
            <person name="Lapidus A."/>
            <person name="Glavina del Rio T."/>
            <person name="Dalin E."/>
            <person name="Tice H."/>
            <person name="Bruce D."/>
            <person name="Barry K."/>
            <person name="Pitluck S."/>
            <person name="Lowry S."/>
            <person name="Larimer F."/>
            <person name="Land M."/>
            <person name="Hauser L."/>
            <person name="Kyrpides N."/>
            <person name="Ivanova N."/>
            <person name="McMahon K.D."/>
            <person name="Hugenholtz P."/>
        </authorList>
    </citation>
    <scope>NUCLEOTIDE SEQUENCE</scope>
    <source>
        <strain evidence="2">UW-1</strain>
    </source>
</reference>
<dbReference type="OrthoDB" id="9799703at2"/>
<dbReference type="EMBL" id="CP001715">
    <property type="protein sequence ID" value="ACV36275.1"/>
    <property type="molecule type" value="Genomic_DNA"/>
</dbReference>
<dbReference type="HOGENOM" id="CLU_076312_0_2_4"/>
<dbReference type="PANTHER" id="PTHR36558:SF1">
    <property type="entry name" value="RESTRICTION ENDONUCLEASE DOMAIN-CONTAINING PROTEIN-RELATED"/>
    <property type="match status" value="1"/>
</dbReference>
<dbReference type="SUPFAM" id="SSF52980">
    <property type="entry name" value="Restriction endonuclease-like"/>
    <property type="match status" value="1"/>
</dbReference>
<dbReference type="KEGG" id="app:CAP2UW1_2998"/>